<evidence type="ECO:0000256" key="1">
    <source>
        <dbReference type="SAM" id="MobiDB-lite"/>
    </source>
</evidence>
<reference evidence="2" key="1">
    <citation type="submission" date="2020-11" db="EMBL/GenBank/DDBJ databases">
        <authorList>
            <person name="Tran Van P."/>
        </authorList>
    </citation>
    <scope>NUCLEOTIDE SEQUENCE</scope>
</reference>
<evidence type="ECO:0000313" key="2">
    <source>
        <dbReference type="EMBL" id="CAD7462539.1"/>
    </source>
</evidence>
<feature type="region of interest" description="Disordered" evidence="1">
    <location>
        <begin position="29"/>
        <end position="50"/>
    </location>
</feature>
<gene>
    <name evidence="2" type="ORF">TTEB3V08_LOCUS10430</name>
</gene>
<name>A0A7R9P048_9NEOP</name>
<dbReference type="AlphaFoldDB" id="A0A7R9P048"/>
<sequence length="348" mass="37692">MLTAFNYTLGIRYSFVTPLTSLVVVKPNETTSADTEKGDTTSPNFGGGFPQSISAPQGFGGSYGGGVGAAYYPPPGAPASLGSLGQAARPSFVSVDMIQEEIEEISTSLAPGLTIVPLSSLAWLTNITSDAGITLPTNPQGADEVLQLGLNQTNSAFSECTTSLGGSGHCRHLPYCALDVFTLNVTDYLPFFCRIDTRMRIPHAPFLDPLLLSVARRLSKFTQWEGRLLNLDKSLRWIPPSHEVMFTTEKRSSQPLLFISSMFPDLDQSVFIAMKTSAVVVILAAVFWCGDVYAQENSFLASAGRSNSTDSNQEGVTENQYPSRRLHLTHAHPSDTLLARHRVLLPAW</sequence>
<proteinExistence type="predicted"/>
<organism evidence="2">
    <name type="scientific">Timema tahoe</name>
    <dbReference type="NCBI Taxonomy" id="61484"/>
    <lineage>
        <taxon>Eukaryota</taxon>
        <taxon>Metazoa</taxon>
        <taxon>Ecdysozoa</taxon>
        <taxon>Arthropoda</taxon>
        <taxon>Hexapoda</taxon>
        <taxon>Insecta</taxon>
        <taxon>Pterygota</taxon>
        <taxon>Neoptera</taxon>
        <taxon>Polyneoptera</taxon>
        <taxon>Phasmatodea</taxon>
        <taxon>Timematodea</taxon>
        <taxon>Timematoidea</taxon>
        <taxon>Timematidae</taxon>
        <taxon>Timema</taxon>
    </lineage>
</organism>
<accession>A0A7R9P048</accession>
<protein>
    <submittedName>
        <fullName evidence="2">Uncharacterized protein</fullName>
    </submittedName>
</protein>
<dbReference type="EMBL" id="OE006228">
    <property type="protein sequence ID" value="CAD7462539.1"/>
    <property type="molecule type" value="Genomic_DNA"/>
</dbReference>